<dbReference type="RefSeq" id="WP_179371560.1">
    <property type="nucleotide sequence ID" value="NZ_CP026995.1"/>
</dbReference>
<keyword evidence="1" id="KW-1133">Transmembrane helix</keyword>
<accession>A0A7D5RCA1</accession>
<dbReference type="KEGG" id="nue:C5F50_11835"/>
<sequence length="254" mass="28796">MLKKNQVYSIKIGLAIVMFAVALIFATEAAKQVELSNIFREAYEIQEPFEIHNEIDFRDSEPWVEWMESIEISQTNSKPLEIGETIGIQALIEVKELPTEIVVHIFHEDMTDFFVSDEKSSFKQLSNDLDRVPGLQYGDMFNIHFLENDIGEGQETSSLNGFESIEFKKPGTYFASVSVKTNKNIIDHYKSKTSVLEITDPNEIWMKSTLENLIDVAEEQKADTILSIGVAYYGIAISIFFSGITLLIGGFKKD</sequence>
<evidence type="ECO:0000256" key="1">
    <source>
        <dbReference type="SAM" id="Phobius"/>
    </source>
</evidence>
<dbReference type="GeneID" id="56068818"/>
<evidence type="ECO:0000313" key="2">
    <source>
        <dbReference type="EMBL" id="QLH07682.1"/>
    </source>
</evidence>
<dbReference type="Proteomes" id="UP000509478">
    <property type="component" value="Chromosome"/>
</dbReference>
<keyword evidence="1" id="KW-0812">Transmembrane</keyword>
<proteinExistence type="predicted"/>
<keyword evidence="1" id="KW-0472">Membrane</keyword>
<organism evidence="2 3">
    <name type="scientific">Nitrosopumilus ureiphilus</name>
    <dbReference type="NCBI Taxonomy" id="1470067"/>
    <lineage>
        <taxon>Archaea</taxon>
        <taxon>Nitrososphaerota</taxon>
        <taxon>Nitrososphaeria</taxon>
        <taxon>Nitrosopumilales</taxon>
        <taxon>Nitrosopumilaceae</taxon>
        <taxon>Nitrosopumilus</taxon>
    </lineage>
</organism>
<evidence type="ECO:0000313" key="3">
    <source>
        <dbReference type="Proteomes" id="UP000509478"/>
    </source>
</evidence>
<dbReference type="EMBL" id="CP026995">
    <property type="protein sequence ID" value="QLH07682.1"/>
    <property type="molecule type" value="Genomic_DNA"/>
</dbReference>
<protein>
    <submittedName>
        <fullName evidence="2">Uncharacterized protein</fullName>
    </submittedName>
</protein>
<dbReference type="AlphaFoldDB" id="A0A7D5RCA1"/>
<keyword evidence="3" id="KW-1185">Reference proteome</keyword>
<gene>
    <name evidence="2" type="ORF">C5F50_11835</name>
</gene>
<reference evidence="2 3" key="1">
    <citation type="submission" date="2018-02" db="EMBL/GenBank/DDBJ databases">
        <title>Complete genome of Nitrosopumilus ureaphilus PS0.</title>
        <authorList>
            <person name="Qin W."/>
            <person name="Zheng Y."/>
            <person name="Stahl D.A."/>
        </authorList>
    </citation>
    <scope>NUCLEOTIDE SEQUENCE [LARGE SCALE GENOMIC DNA]</scope>
    <source>
        <strain evidence="2 3">PS0</strain>
    </source>
</reference>
<name>A0A7D5RCA1_9ARCH</name>
<feature type="transmembrane region" description="Helical" evidence="1">
    <location>
        <begin position="230"/>
        <end position="251"/>
    </location>
</feature>